<dbReference type="EMBL" id="WBKG01000003">
    <property type="protein sequence ID" value="KAB1989766.1"/>
    <property type="molecule type" value="Genomic_DNA"/>
</dbReference>
<keyword evidence="2" id="KW-1185">Reference proteome</keyword>
<reference evidence="1 2" key="1">
    <citation type="submission" date="2019-09" db="EMBL/GenBank/DDBJ databases">
        <title>Isolation and identification of active actinomycetes.</title>
        <authorList>
            <person name="Yu Z."/>
            <person name="Han C."/>
            <person name="Yu B."/>
        </authorList>
    </citation>
    <scope>NUCLEOTIDE SEQUENCE [LARGE SCALE GENOMIC DNA]</scope>
    <source>
        <strain evidence="1 2">NEAU-H2</strain>
    </source>
</reference>
<gene>
    <name evidence="1" type="ORF">F8144_05295</name>
</gene>
<accession>A0A7J5DM13</accession>
<protein>
    <submittedName>
        <fullName evidence="1">Uncharacterized protein</fullName>
    </submittedName>
</protein>
<comment type="caution">
    <text evidence="1">The sequence shown here is derived from an EMBL/GenBank/DDBJ whole genome shotgun (WGS) entry which is preliminary data.</text>
</comment>
<proteinExistence type="predicted"/>
<name>A0A7J5DM13_9ACTN</name>
<evidence type="ECO:0000313" key="1">
    <source>
        <dbReference type="EMBL" id="KAB1989766.1"/>
    </source>
</evidence>
<dbReference type="Proteomes" id="UP000442990">
    <property type="component" value="Unassembled WGS sequence"/>
</dbReference>
<dbReference type="RefSeq" id="WP_151468068.1">
    <property type="nucleotide sequence ID" value="NZ_WBKG01000003.1"/>
</dbReference>
<organism evidence="1 2">
    <name type="scientific">Streptomyces triticiradicis</name>
    <dbReference type="NCBI Taxonomy" id="2651189"/>
    <lineage>
        <taxon>Bacteria</taxon>
        <taxon>Bacillati</taxon>
        <taxon>Actinomycetota</taxon>
        <taxon>Actinomycetes</taxon>
        <taxon>Kitasatosporales</taxon>
        <taxon>Streptomycetaceae</taxon>
        <taxon>Streptomyces</taxon>
    </lineage>
</organism>
<dbReference type="AlphaFoldDB" id="A0A7J5DM13"/>
<sequence>MNDIRSMRNINRNLFEGVPATANALAEYDSEAARLVSEAAHHLVKARRDNDPQALNEASHVTFLAAAELLNQAGGSVYVRFPIMITARLVELEAALLTASATDAAETEGQAG</sequence>
<evidence type="ECO:0000313" key="2">
    <source>
        <dbReference type="Proteomes" id="UP000442990"/>
    </source>
</evidence>